<feature type="region of interest" description="Disordered" evidence="1">
    <location>
        <begin position="59"/>
        <end position="80"/>
    </location>
</feature>
<feature type="region of interest" description="Disordered" evidence="1">
    <location>
        <begin position="179"/>
        <end position="202"/>
    </location>
</feature>
<organism evidence="2 3">
    <name type="scientific">Viridothelium virens</name>
    <name type="common">Speckled blister lichen</name>
    <name type="synonym">Trypethelium virens</name>
    <dbReference type="NCBI Taxonomy" id="1048519"/>
    <lineage>
        <taxon>Eukaryota</taxon>
        <taxon>Fungi</taxon>
        <taxon>Dikarya</taxon>
        <taxon>Ascomycota</taxon>
        <taxon>Pezizomycotina</taxon>
        <taxon>Dothideomycetes</taxon>
        <taxon>Dothideomycetes incertae sedis</taxon>
        <taxon>Trypetheliales</taxon>
        <taxon>Trypetheliaceae</taxon>
        <taxon>Viridothelium</taxon>
    </lineage>
</organism>
<accession>A0A6A6HJS0</accession>
<dbReference type="AlphaFoldDB" id="A0A6A6HJS0"/>
<proteinExistence type="predicted"/>
<evidence type="ECO:0000313" key="2">
    <source>
        <dbReference type="EMBL" id="KAF2238385.1"/>
    </source>
</evidence>
<evidence type="ECO:0000256" key="1">
    <source>
        <dbReference type="SAM" id="MobiDB-lite"/>
    </source>
</evidence>
<evidence type="ECO:0000313" key="3">
    <source>
        <dbReference type="Proteomes" id="UP000800092"/>
    </source>
</evidence>
<gene>
    <name evidence="2" type="ORF">EV356DRAFT_518931</name>
</gene>
<dbReference type="Proteomes" id="UP000800092">
    <property type="component" value="Unassembled WGS sequence"/>
</dbReference>
<sequence length="219" mass="24151">MSKQLAQQSDSKDDFMLKLNKRVKGDEKDLMDLLAGKKSEVAENDRSFISRLQNLPAATIGSVSPTSSTPSLQDPSYHSQSSQVITDSATLFQHCDDLLASYNSTAQAIATASPQTPTQTSDVEVQQGWQQDREKVERLLELGKRVTGRRVEGLVRGKTVEELVRDAERDVEEMEADALFTRAEAEEEVGEEGRGPGEVLRGIEKGAKRMVRGLSKERG</sequence>
<protein>
    <submittedName>
        <fullName evidence="2">Uncharacterized protein</fullName>
    </submittedName>
</protein>
<reference evidence="2" key="1">
    <citation type="journal article" date="2020" name="Stud. Mycol.">
        <title>101 Dothideomycetes genomes: a test case for predicting lifestyles and emergence of pathogens.</title>
        <authorList>
            <person name="Haridas S."/>
            <person name="Albert R."/>
            <person name="Binder M."/>
            <person name="Bloem J."/>
            <person name="Labutti K."/>
            <person name="Salamov A."/>
            <person name="Andreopoulos B."/>
            <person name="Baker S."/>
            <person name="Barry K."/>
            <person name="Bills G."/>
            <person name="Bluhm B."/>
            <person name="Cannon C."/>
            <person name="Castanera R."/>
            <person name="Culley D."/>
            <person name="Daum C."/>
            <person name="Ezra D."/>
            <person name="Gonzalez J."/>
            <person name="Henrissat B."/>
            <person name="Kuo A."/>
            <person name="Liang C."/>
            <person name="Lipzen A."/>
            <person name="Lutzoni F."/>
            <person name="Magnuson J."/>
            <person name="Mondo S."/>
            <person name="Nolan M."/>
            <person name="Ohm R."/>
            <person name="Pangilinan J."/>
            <person name="Park H.-J."/>
            <person name="Ramirez L."/>
            <person name="Alfaro M."/>
            <person name="Sun H."/>
            <person name="Tritt A."/>
            <person name="Yoshinaga Y."/>
            <person name="Zwiers L.-H."/>
            <person name="Turgeon B."/>
            <person name="Goodwin S."/>
            <person name="Spatafora J."/>
            <person name="Crous P."/>
            <person name="Grigoriev I."/>
        </authorList>
    </citation>
    <scope>NUCLEOTIDE SEQUENCE</scope>
    <source>
        <strain evidence="2">Tuck. ex Michener</strain>
    </source>
</reference>
<feature type="compositionally biased region" description="Polar residues" evidence="1">
    <location>
        <begin position="61"/>
        <end position="80"/>
    </location>
</feature>
<feature type="compositionally biased region" description="Basic and acidic residues" evidence="1">
    <location>
        <begin position="191"/>
        <end position="202"/>
    </location>
</feature>
<dbReference type="EMBL" id="ML991776">
    <property type="protein sequence ID" value="KAF2238385.1"/>
    <property type="molecule type" value="Genomic_DNA"/>
</dbReference>
<name>A0A6A6HJS0_VIRVR</name>
<keyword evidence="3" id="KW-1185">Reference proteome</keyword>